<reference evidence="6 7" key="1">
    <citation type="journal article" date="2015" name="Genome Biol. Evol.">
        <title>Comparative Genomics of a Bacterivorous Green Alga Reveals Evolutionary Causalities and Consequences of Phago-Mixotrophic Mode of Nutrition.</title>
        <authorList>
            <person name="Burns J.A."/>
            <person name="Paasch A."/>
            <person name="Narechania A."/>
            <person name="Kim E."/>
        </authorList>
    </citation>
    <scope>NUCLEOTIDE SEQUENCE [LARGE SCALE GENOMIC DNA]</scope>
    <source>
        <strain evidence="6 7">PLY_AMNH</strain>
    </source>
</reference>
<evidence type="ECO:0000256" key="1">
    <source>
        <dbReference type="ARBA" id="ARBA00004141"/>
    </source>
</evidence>
<keyword evidence="2 5" id="KW-0812">Transmembrane</keyword>
<dbReference type="Pfam" id="PF07264">
    <property type="entry name" value="EI24"/>
    <property type="match status" value="1"/>
</dbReference>
<keyword evidence="3 5" id="KW-1133">Transmembrane helix</keyword>
<proteinExistence type="predicted"/>
<keyword evidence="4 5" id="KW-0472">Membrane</keyword>
<comment type="subcellular location">
    <subcellularLocation>
        <location evidence="1">Membrane</location>
        <topology evidence="1">Multi-pass membrane protein</topology>
    </subcellularLocation>
</comment>
<keyword evidence="7" id="KW-1185">Reference proteome</keyword>
<evidence type="ECO:0000313" key="6">
    <source>
        <dbReference type="EMBL" id="KAK3262493.1"/>
    </source>
</evidence>
<comment type="caution">
    <text evidence="6">The sequence shown here is derived from an EMBL/GenBank/DDBJ whole genome shotgun (WGS) entry which is preliminary data.</text>
</comment>
<gene>
    <name evidence="6" type="ORF">CYMTET_28654</name>
</gene>
<accession>A0AAE0FMH9</accession>
<sequence>MRKFKDFVSTALGEWWSGVLDACAIHRTFKYFKESRAVLVKTGRCFVCNGFIFLGSMALVHLCVLPCTKWLLAKWIKFSSDLWEPPINSSDMQGTLEDYESRRLQAIVAGFEPLLLQFYNWLWLYPYYVLSYVVNCSWYNDIAHHGFQVEKKVNAVLTGKPVPSVRRRTVGQLVGEELYRVVLFMVFMVQVMFISKLPLMLGDIAYLLMLSWLYAYYCFDYKVCSTNRSTHYAFNGLSSATSRKPSLCIQRPSLCFPADVFAVRFK</sequence>
<dbReference type="GO" id="GO:0005783">
    <property type="term" value="C:endoplasmic reticulum"/>
    <property type="evidence" value="ECO:0007669"/>
    <property type="project" value="TreeGrafter"/>
</dbReference>
<evidence type="ECO:0000256" key="5">
    <source>
        <dbReference type="SAM" id="Phobius"/>
    </source>
</evidence>
<dbReference type="PANTHER" id="PTHR21389">
    <property type="entry name" value="P53 INDUCED PROTEIN"/>
    <property type="match status" value="1"/>
</dbReference>
<dbReference type="GO" id="GO:0016020">
    <property type="term" value="C:membrane"/>
    <property type="evidence" value="ECO:0007669"/>
    <property type="project" value="UniProtKB-SubCell"/>
</dbReference>
<dbReference type="GO" id="GO:0016236">
    <property type="term" value="P:macroautophagy"/>
    <property type="evidence" value="ECO:0007669"/>
    <property type="project" value="TreeGrafter"/>
</dbReference>
<evidence type="ECO:0000256" key="3">
    <source>
        <dbReference type="ARBA" id="ARBA00022989"/>
    </source>
</evidence>
<dbReference type="EMBL" id="LGRX02016150">
    <property type="protein sequence ID" value="KAK3262493.1"/>
    <property type="molecule type" value="Genomic_DNA"/>
</dbReference>
<feature type="transmembrane region" description="Helical" evidence="5">
    <location>
        <begin position="200"/>
        <end position="219"/>
    </location>
</feature>
<feature type="transmembrane region" description="Helical" evidence="5">
    <location>
        <begin position="177"/>
        <end position="194"/>
    </location>
</feature>
<feature type="transmembrane region" description="Helical" evidence="5">
    <location>
        <begin position="51"/>
        <end position="72"/>
    </location>
</feature>
<protein>
    <submittedName>
        <fullName evidence="6">Uncharacterized protein</fullName>
    </submittedName>
</protein>
<dbReference type="AlphaFoldDB" id="A0AAE0FMH9"/>
<name>A0AAE0FMH9_9CHLO</name>
<evidence type="ECO:0000313" key="7">
    <source>
        <dbReference type="Proteomes" id="UP001190700"/>
    </source>
</evidence>
<dbReference type="InterPro" id="IPR059112">
    <property type="entry name" value="CysZ/EI24"/>
</dbReference>
<dbReference type="PANTHER" id="PTHR21389:SF0">
    <property type="entry name" value="ETOPOSIDE-INDUCED PROTEIN 2.4 HOMOLOG"/>
    <property type="match status" value="1"/>
</dbReference>
<evidence type="ECO:0000256" key="2">
    <source>
        <dbReference type="ARBA" id="ARBA00022692"/>
    </source>
</evidence>
<evidence type="ECO:0000256" key="4">
    <source>
        <dbReference type="ARBA" id="ARBA00023136"/>
    </source>
</evidence>
<organism evidence="6 7">
    <name type="scientific">Cymbomonas tetramitiformis</name>
    <dbReference type="NCBI Taxonomy" id="36881"/>
    <lineage>
        <taxon>Eukaryota</taxon>
        <taxon>Viridiplantae</taxon>
        <taxon>Chlorophyta</taxon>
        <taxon>Pyramimonadophyceae</taxon>
        <taxon>Pyramimonadales</taxon>
        <taxon>Pyramimonadaceae</taxon>
        <taxon>Cymbomonas</taxon>
    </lineage>
</organism>
<dbReference type="Proteomes" id="UP001190700">
    <property type="component" value="Unassembled WGS sequence"/>
</dbReference>